<dbReference type="Proteomes" id="UP000054075">
    <property type="component" value="Unassembled WGS sequence"/>
</dbReference>
<proteinExistence type="predicted"/>
<dbReference type="RefSeq" id="WP_006035397.1">
    <property type="nucleotide sequence ID" value="NZ_AAQJ02000001.1"/>
</dbReference>
<dbReference type="AlphaFoldDB" id="A8PLG2"/>
<comment type="caution">
    <text evidence="1">The sequence shown here is derived from an EMBL/GenBank/DDBJ whole genome shotgun (WGS) entry which is preliminary data.</text>
</comment>
<organism evidence="1 2">
    <name type="scientific">Rickettsiella grylli</name>
    <dbReference type="NCBI Taxonomy" id="59196"/>
    <lineage>
        <taxon>Bacteria</taxon>
        <taxon>Pseudomonadati</taxon>
        <taxon>Pseudomonadota</taxon>
        <taxon>Gammaproteobacteria</taxon>
        <taxon>Legionellales</taxon>
        <taxon>Coxiellaceae</taxon>
        <taxon>Rickettsiella</taxon>
    </lineage>
</organism>
<accession>A8PLG2</accession>
<evidence type="ECO:0000313" key="2">
    <source>
        <dbReference type="Proteomes" id="UP000054075"/>
    </source>
</evidence>
<keyword evidence="2" id="KW-1185">Reference proteome</keyword>
<sequence length="55" mass="6647">MEQACKQLDDYICEKGPYEQASILYRHLIQEMEARLHKQCVKNILNSKNLIYYLR</sequence>
<evidence type="ECO:0000313" key="1">
    <source>
        <dbReference type="EMBL" id="EDP46419.1"/>
    </source>
</evidence>
<gene>
    <name evidence="1" type="ORF">RICGR_0418</name>
</gene>
<dbReference type="EMBL" id="AAQJ02000001">
    <property type="protein sequence ID" value="EDP46419.1"/>
    <property type="molecule type" value="Genomic_DNA"/>
</dbReference>
<protein>
    <submittedName>
        <fullName evidence="1">Uncharacterized protein</fullName>
    </submittedName>
</protein>
<reference evidence="1" key="2">
    <citation type="submission" date="2007-10" db="EMBL/GenBank/DDBJ databases">
        <authorList>
            <person name="Myers G.S."/>
        </authorList>
    </citation>
    <scope>NUCLEOTIDE SEQUENCE [LARGE SCALE GENOMIC DNA]</scope>
</reference>
<name>A8PLG2_9COXI</name>
<reference evidence="1" key="1">
    <citation type="submission" date="2006-04" db="EMBL/GenBank/DDBJ databases">
        <authorList>
            <person name="Seshadri R."/>
            <person name="Federici B.A."/>
        </authorList>
    </citation>
    <scope>NUCLEOTIDE SEQUENCE [LARGE SCALE GENOMIC DNA]</scope>
</reference>